<dbReference type="InterPro" id="IPR006524">
    <property type="entry name" value="ArpU-like"/>
</dbReference>
<gene>
    <name evidence="1" type="ORF">LEQ_0175c</name>
</gene>
<keyword evidence="2" id="KW-1185">Reference proteome</keyword>
<dbReference type="PATRIC" id="fig|1392007.3.peg.1863"/>
<name>V7HSY4_9LACO</name>
<proteinExistence type="predicted"/>
<accession>V7HSY4</accession>
<dbReference type="EMBL" id="AWWH01000193">
    <property type="protein sequence ID" value="ETA73329.1"/>
    <property type="molecule type" value="Genomic_DNA"/>
</dbReference>
<reference evidence="1 2" key="1">
    <citation type="journal article" date="2014" name="Genome Announc.">
        <title>The Genome of the Predominant Equine Lactobacillus Species, Lactobacillus equi, Is Reflective of Its Lifestyle Adaptations to an Herbivorous Host.</title>
        <authorList>
            <person name="O'Donnell M.M."/>
            <person name="Harris H.M."/>
            <person name="O'Toole P.W."/>
            <person name="Ross R.P."/>
        </authorList>
    </citation>
    <scope>NUCLEOTIDE SEQUENCE [LARGE SCALE GENOMIC DNA]</scope>
    <source>
        <strain evidence="1 2">DPC 6820</strain>
    </source>
</reference>
<dbReference type="AlphaFoldDB" id="V7HSY4"/>
<evidence type="ECO:0000313" key="2">
    <source>
        <dbReference type="Proteomes" id="UP000018559"/>
    </source>
</evidence>
<evidence type="ECO:0000313" key="1">
    <source>
        <dbReference type="EMBL" id="ETA73329.1"/>
    </source>
</evidence>
<dbReference type="RefSeq" id="WP_023860442.1">
    <property type="nucleotide sequence ID" value="NZ_AWWH01000193.1"/>
</dbReference>
<sequence length="141" mass="16323">MIFDEVDEIATAAKVSLFFKSDYPKFKRQASVSMLKVSNWDEKVSSSRGNTIEDRYTKRMLASQIIETINNAIKACDETSQVILEMKHLRNEQNWKIEQRLNYSPAWIDKLRIQACNQFADAFEVVAEPLLGDDSDLHVYK</sequence>
<comment type="caution">
    <text evidence="1">The sequence shown here is derived from an EMBL/GenBank/DDBJ whole genome shotgun (WGS) entry which is preliminary data.</text>
</comment>
<dbReference type="Proteomes" id="UP000018559">
    <property type="component" value="Unassembled WGS sequence"/>
</dbReference>
<dbReference type="NCBIfam" id="TIGR01637">
    <property type="entry name" value="phage_arpU"/>
    <property type="match status" value="1"/>
</dbReference>
<organism evidence="1 2">
    <name type="scientific">Ligilactobacillus equi DPC 6820</name>
    <dbReference type="NCBI Taxonomy" id="1392007"/>
    <lineage>
        <taxon>Bacteria</taxon>
        <taxon>Bacillati</taxon>
        <taxon>Bacillota</taxon>
        <taxon>Bacilli</taxon>
        <taxon>Lactobacillales</taxon>
        <taxon>Lactobacillaceae</taxon>
        <taxon>Ligilactobacillus</taxon>
    </lineage>
</organism>
<protein>
    <submittedName>
        <fullName evidence="1">Phage transcriptional regulator, ArpU family</fullName>
    </submittedName>
</protein>